<evidence type="ECO:0008006" key="5">
    <source>
        <dbReference type="Google" id="ProtNLM"/>
    </source>
</evidence>
<dbReference type="EMBL" id="MHMW01000020">
    <property type="protein sequence ID" value="OGZ34036.1"/>
    <property type="molecule type" value="Genomic_DNA"/>
</dbReference>
<feature type="domain" description="Glycosyltransferase subfamily 4-like N-terminal" evidence="2">
    <location>
        <begin position="32"/>
        <end position="196"/>
    </location>
</feature>
<evidence type="ECO:0000259" key="1">
    <source>
        <dbReference type="Pfam" id="PF00534"/>
    </source>
</evidence>
<dbReference type="SUPFAM" id="SSF53756">
    <property type="entry name" value="UDP-Glycosyltransferase/glycogen phosphorylase"/>
    <property type="match status" value="1"/>
</dbReference>
<dbReference type="InterPro" id="IPR001296">
    <property type="entry name" value="Glyco_trans_1"/>
</dbReference>
<proteinExistence type="predicted"/>
<protein>
    <recommendedName>
        <fullName evidence="5">Glycosyltransferase subfamily 4-like N-terminal domain-containing protein</fullName>
    </recommendedName>
</protein>
<dbReference type="AlphaFoldDB" id="A0A1G2F7K7"/>
<gene>
    <name evidence="3" type="ORF">A2Y98_02955</name>
</gene>
<evidence type="ECO:0000313" key="3">
    <source>
        <dbReference type="EMBL" id="OGZ34036.1"/>
    </source>
</evidence>
<accession>A0A1G2F7K7</accession>
<dbReference type="Pfam" id="PF13439">
    <property type="entry name" value="Glyco_transf_4"/>
    <property type="match status" value="1"/>
</dbReference>
<evidence type="ECO:0000313" key="4">
    <source>
        <dbReference type="Proteomes" id="UP000179099"/>
    </source>
</evidence>
<dbReference type="STRING" id="1801992.A2Y98_02955"/>
<reference evidence="3 4" key="1">
    <citation type="journal article" date="2016" name="Nat. Commun.">
        <title>Thousands of microbial genomes shed light on interconnected biogeochemical processes in an aquifer system.</title>
        <authorList>
            <person name="Anantharaman K."/>
            <person name="Brown C.T."/>
            <person name="Hug L.A."/>
            <person name="Sharon I."/>
            <person name="Castelle C.J."/>
            <person name="Probst A.J."/>
            <person name="Thomas B.C."/>
            <person name="Singh A."/>
            <person name="Wilkins M.J."/>
            <person name="Karaoz U."/>
            <person name="Brodie E.L."/>
            <person name="Williams K.H."/>
            <person name="Hubbard S.S."/>
            <person name="Banfield J.F."/>
        </authorList>
    </citation>
    <scope>NUCLEOTIDE SEQUENCE [LARGE SCALE GENOMIC DNA]</scope>
</reference>
<name>A0A1G2F7K7_9BACT</name>
<comment type="caution">
    <text evidence="3">The sequence shown here is derived from an EMBL/GenBank/DDBJ whole genome shotgun (WGS) entry which is preliminary data.</text>
</comment>
<dbReference type="InterPro" id="IPR028098">
    <property type="entry name" value="Glyco_trans_4-like_N"/>
</dbReference>
<evidence type="ECO:0000259" key="2">
    <source>
        <dbReference type="Pfam" id="PF13439"/>
    </source>
</evidence>
<dbReference type="Pfam" id="PF00534">
    <property type="entry name" value="Glycos_transf_1"/>
    <property type="match status" value="1"/>
</dbReference>
<feature type="domain" description="Glycosyl transferase family 1" evidence="1">
    <location>
        <begin position="203"/>
        <end position="325"/>
    </location>
</feature>
<sequence length="396" mass="46092">MENKDLKVLCLSFWTPPIVRPQSILIGKMIPEWVRQGINPVILTYDICGDWQIDLPIYKIPQFKINKYLNKLKLATILEYFYYRKLLRTAKKIIEEYQINLIFSFSNPQASNILGAMINKKLGIKFISHFSDPWFDNPFKSFSWLGAKKVLAQEKYIIKHSARVIFITETMKEQVMRKYPQKWQDSARVISHCYDLKDYPDIENKSGKYIISYVGAFYGKRNPKILFQALRKLLDVDRLKDKFKFRIIGGAVDYIAYKENLQELIKDHGLEHVIELISQVDYKKSLEYMKTSDCLVVIDADYQNSPFLTSKVVDYAGSGRAIIGITPENSPTAEFLKKLGYWSFSYNQIDELADHLNKLILGEIKPQIDKDFLGQFNITNTTAKLINQFKEVLGEI</sequence>
<dbReference type="PANTHER" id="PTHR12526">
    <property type="entry name" value="GLYCOSYLTRANSFERASE"/>
    <property type="match status" value="1"/>
</dbReference>
<dbReference type="Gene3D" id="3.40.50.2000">
    <property type="entry name" value="Glycogen Phosphorylase B"/>
    <property type="match status" value="2"/>
</dbReference>
<dbReference type="Proteomes" id="UP000179099">
    <property type="component" value="Unassembled WGS sequence"/>
</dbReference>
<organism evidence="3 4">
    <name type="scientific">Candidatus Portnoybacteria bacterium RBG_19FT_COMBO_36_7</name>
    <dbReference type="NCBI Taxonomy" id="1801992"/>
    <lineage>
        <taxon>Bacteria</taxon>
        <taxon>Candidatus Portnoyibacteriota</taxon>
    </lineage>
</organism>
<dbReference type="GO" id="GO:0016757">
    <property type="term" value="F:glycosyltransferase activity"/>
    <property type="evidence" value="ECO:0007669"/>
    <property type="project" value="InterPro"/>
</dbReference>